<protein>
    <submittedName>
        <fullName evidence="3">Uncharacterized protein</fullName>
    </submittedName>
</protein>
<organism evidence="3">
    <name type="scientific">viral metagenome</name>
    <dbReference type="NCBI Taxonomy" id="1070528"/>
    <lineage>
        <taxon>unclassified sequences</taxon>
        <taxon>metagenomes</taxon>
        <taxon>organismal metagenomes</taxon>
    </lineage>
</organism>
<dbReference type="EMBL" id="MN740136">
    <property type="protein sequence ID" value="QHT89102.1"/>
    <property type="molecule type" value="Genomic_DNA"/>
</dbReference>
<keyword evidence="2" id="KW-1133">Transmembrane helix</keyword>
<evidence type="ECO:0000256" key="1">
    <source>
        <dbReference type="SAM" id="MobiDB-lite"/>
    </source>
</evidence>
<evidence type="ECO:0000313" key="3">
    <source>
        <dbReference type="EMBL" id="QHT89102.1"/>
    </source>
</evidence>
<dbReference type="AlphaFoldDB" id="A0A6C0I8H3"/>
<reference evidence="3" key="1">
    <citation type="journal article" date="2020" name="Nature">
        <title>Giant virus diversity and host interactions through global metagenomics.</title>
        <authorList>
            <person name="Schulz F."/>
            <person name="Roux S."/>
            <person name="Paez-Espino D."/>
            <person name="Jungbluth S."/>
            <person name="Walsh D.A."/>
            <person name="Denef V.J."/>
            <person name="McMahon K.D."/>
            <person name="Konstantinidis K.T."/>
            <person name="Eloe-Fadrosh E.A."/>
            <person name="Kyrpides N.C."/>
            <person name="Woyke T."/>
        </authorList>
    </citation>
    <scope>NUCLEOTIDE SEQUENCE</scope>
    <source>
        <strain evidence="3">GVMAG-M-3300023184-53</strain>
    </source>
</reference>
<keyword evidence="2" id="KW-0812">Transmembrane</keyword>
<feature type="region of interest" description="Disordered" evidence="1">
    <location>
        <begin position="281"/>
        <end position="300"/>
    </location>
</feature>
<feature type="transmembrane region" description="Helical" evidence="2">
    <location>
        <begin position="91"/>
        <end position="115"/>
    </location>
</feature>
<sequence length="300" mass="32906">MGIKNFLKKSSTGVKILLFVVVAVVVYYVIMFVMKFLKDPLKYFLDVGDYIFNEIGKMLKSCGSCNPTDAQKAKKPPETSKTLCPGTGLPFLNLSCGVGIGLIAALVGGLLAAGLKLYRYVQLKSGKGELKASEIDKEVTEKPFSDFEDRLRTIETEYDNAVDKAYEDWKTKRSANGESTDRKSFNDSVKEKFADDIAKENPDLAEKINKMDSDKFMDYIKTNKLGKSWARTVPKSSSSFAKAAKAQATASAESSKLAQVEVNEADKLTAEEQDIADEKCDGEIEGGEGGEGFEFPEIAI</sequence>
<accession>A0A6C0I8H3</accession>
<proteinExistence type="predicted"/>
<feature type="transmembrane region" description="Helical" evidence="2">
    <location>
        <begin position="12"/>
        <end position="34"/>
    </location>
</feature>
<evidence type="ECO:0000256" key="2">
    <source>
        <dbReference type="SAM" id="Phobius"/>
    </source>
</evidence>
<keyword evidence="2" id="KW-0472">Membrane</keyword>
<name>A0A6C0I8H3_9ZZZZ</name>